<keyword evidence="1" id="KW-1185">Reference proteome</keyword>
<protein>
    <submittedName>
        <fullName evidence="2">Ovule protein</fullName>
    </submittedName>
</protein>
<organism evidence="1 2">
    <name type="scientific">Haemonchus contortus</name>
    <name type="common">Barber pole worm</name>
    <dbReference type="NCBI Taxonomy" id="6289"/>
    <lineage>
        <taxon>Eukaryota</taxon>
        <taxon>Metazoa</taxon>
        <taxon>Ecdysozoa</taxon>
        <taxon>Nematoda</taxon>
        <taxon>Chromadorea</taxon>
        <taxon>Rhabditida</taxon>
        <taxon>Rhabditina</taxon>
        <taxon>Rhabditomorpha</taxon>
        <taxon>Strongyloidea</taxon>
        <taxon>Trichostrongylidae</taxon>
        <taxon>Haemonchus</taxon>
    </lineage>
</organism>
<name>A0A7I4Z7G1_HAECO</name>
<dbReference type="WBParaSite" id="HCON_00193600-00001">
    <property type="protein sequence ID" value="HCON_00193600-00001"/>
    <property type="gene ID" value="HCON_00193600"/>
</dbReference>
<sequence length="126" mass="14859">MEIDKNQKRKDRGKRRSPTNVLEKYALFPNTSSEPPDNSSPISIFAGPTYKCHLFTRCKRYILQLTQLSSRGSTPYKSSYVLMFPTEQSQVRAEKWDACYIQVRSRIEVSFRMRMWPIQCLMVARR</sequence>
<proteinExistence type="predicted"/>
<dbReference type="AlphaFoldDB" id="A0A7I4Z7G1"/>
<evidence type="ECO:0000313" key="1">
    <source>
        <dbReference type="Proteomes" id="UP000025227"/>
    </source>
</evidence>
<dbReference type="Proteomes" id="UP000025227">
    <property type="component" value="Unplaced"/>
</dbReference>
<evidence type="ECO:0000313" key="2">
    <source>
        <dbReference type="WBParaSite" id="HCON_00193600-00001"/>
    </source>
</evidence>
<accession>A0A7I4Z7G1</accession>
<reference evidence="2" key="1">
    <citation type="submission" date="2020-12" db="UniProtKB">
        <authorList>
            <consortium name="WormBaseParasite"/>
        </authorList>
    </citation>
    <scope>IDENTIFICATION</scope>
    <source>
        <strain evidence="2">MHco3</strain>
    </source>
</reference>